<dbReference type="PANTHER" id="PTHR43284:SF1">
    <property type="entry name" value="ASPARAGINE SYNTHETASE"/>
    <property type="match status" value="1"/>
</dbReference>
<dbReference type="Proteomes" id="UP000664414">
    <property type="component" value="Unassembled WGS sequence"/>
</dbReference>
<keyword evidence="5 9" id="KW-0067">ATP-binding</keyword>
<feature type="binding site" evidence="9">
    <location>
        <position position="105"/>
    </location>
    <ligand>
        <name>L-glutamine</name>
        <dbReference type="ChEBI" id="CHEBI:58359"/>
    </ligand>
</feature>
<reference evidence="12" key="1">
    <citation type="submission" date="2021-02" db="EMBL/GenBank/DDBJ databases">
        <title>Thiocyanate and organic carbon inputs drive convergent selection for specific autotrophic Afipia and Thiobacillus strains within complex microbiomes.</title>
        <authorList>
            <person name="Huddy R.J."/>
            <person name="Sachdeva R."/>
            <person name="Kadzinga F."/>
            <person name="Kantor R.S."/>
            <person name="Harrison S.T.L."/>
            <person name="Banfield J.F."/>
        </authorList>
    </citation>
    <scope>NUCLEOTIDE SEQUENCE</scope>
    <source>
        <strain evidence="12">SCN18_10_11_15_R4_P_38_20</strain>
    </source>
</reference>
<evidence type="ECO:0000313" key="13">
    <source>
        <dbReference type="Proteomes" id="UP000664414"/>
    </source>
</evidence>
<dbReference type="CDD" id="cd01991">
    <property type="entry name" value="Asn_synthase_B_C"/>
    <property type="match status" value="1"/>
</dbReference>
<dbReference type="GO" id="GO:0005524">
    <property type="term" value="F:ATP binding"/>
    <property type="evidence" value="ECO:0007669"/>
    <property type="project" value="UniProtKB-KW"/>
</dbReference>
<dbReference type="InterPro" id="IPR006426">
    <property type="entry name" value="Asn_synth_AEB"/>
</dbReference>
<gene>
    <name evidence="12" type="primary">asnB</name>
    <name evidence="12" type="ORF">J0H12_03015</name>
</gene>
<keyword evidence="12" id="KW-0436">Ligase</keyword>
<evidence type="ECO:0000256" key="7">
    <source>
        <dbReference type="ARBA" id="ARBA00048741"/>
    </source>
</evidence>
<feature type="site" description="Important for beta-aspartyl-AMP intermediate formation" evidence="10">
    <location>
        <position position="378"/>
    </location>
</feature>
<dbReference type="Gene3D" id="3.40.50.620">
    <property type="entry name" value="HUPs"/>
    <property type="match status" value="1"/>
</dbReference>
<feature type="active site" description="For GATase activity" evidence="8">
    <location>
        <position position="2"/>
    </location>
</feature>
<evidence type="ECO:0000313" key="12">
    <source>
        <dbReference type="EMBL" id="MBN9412883.1"/>
    </source>
</evidence>
<keyword evidence="8" id="KW-0028">Amino-acid biosynthesis</keyword>
<dbReference type="GO" id="GO:0005829">
    <property type="term" value="C:cytosol"/>
    <property type="evidence" value="ECO:0007669"/>
    <property type="project" value="TreeGrafter"/>
</dbReference>
<sequence>MCGIAGFLDFSRATSSDLMKKQISQMTASLSHRGPDDEGIWNEVEQGIALGMRRLAVQDLSPAGHQPMISKDGRYVIVYNGEIYNAPELRQLLEKEGFNFRGHSDTEVILEACARWGIVDTVSRLNGMFAFGLWDQKEKKLILVRDRLGIKPLYYGKIGKTLLFGSELKALLSYDKFERKLNPEALNNYFKYNFIPAPQTIYNDIYKLLPGTLIIFNEHGKDERKVFWDPSKIVQEGLNLRESKIYDDKSTIDELERLLKDSIKRQMIADVPLGAFLSGGVDSSTVVSILQSLSSSPIKTYSIGFEEEGFNEAENARIIAQYLKTDHHELILTPQDATSVISQLPKYFDEPFADASQIPTYLVSNLARKSVKVVLSGDGGDELFAGYNRHRIAARMQKIYSFLPLVFRNIIGNSIKLGNEDFWDRMIPSSLLPQAGDKLYKFANILKSKDAKELYEILLSQRKTSTNFLRNQHNTNIFQSENQFSNFMDSIQYWDLIKYLPDDILAKVDRASMAVSLEARVPLLDHRIVDLAWKLPLNMKIRDGSTKWILRQILYRYVPKGLVERPKMGFGIPLGKWLKGPLRDWGEEFISENRLENSAFFEVKQVRQMWQKHLQGQGNYQHQLWSILMFEAWKEDQENF</sequence>
<evidence type="ECO:0000256" key="2">
    <source>
        <dbReference type="ARBA" id="ARBA00005752"/>
    </source>
</evidence>
<keyword evidence="8" id="KW-0061">Asparagine biosynthesis</keyword>
<evidence type="ECO:0000256" key="1">
    <source>
        <dbReference type="ARBA" id="ARBA00005187"/>
    </source>
</evidence>
<dbReference type="PROSITE" id="PS51278">
    <property type="entry name" value="GATASE_TYPE_2"/>
    <property type="match status" value="1"/>
</dbReference>
<dbReference type="Pfam" id="PF13537">
    <property type="entry name" value="GATase_7"/>
    <property type="match status" value="1"/>
</dbReference>
<dbReference type="InterPro" id="IPR033738">
    <property type="entry name" value="AsnB_N"/>
</dbReference>
<name>A0A8J7PLW1_9PROT</name>
<evidence type="ECO:0000256" key="6">
    <source>
        <dbReference type="ARBA" id="ARBA00022962"/>
    </source>
</evidence>
<dbReference type="AlphaFoldDB" id="A0A8J7PLW1"/>
<evidence type="ECO:0000256" key="10">
    <source>
        <dbReference type="PIRSR" id="PIRSR001589-3"/>
    </source>
</evidence>
<dbReference type="InterPro" id="IPR051786">
    <property type="entry name" value="ASN_synthetase/amidase"/>
</dbReference>
<feature type="domain" description="Glutamine amidotransferase type-2" evidence="11">
    <location>
        <begin position="2"/>
        <end position="219"/>
    </location>
</feature>
<comment type="catalytic activity">
    <reaction evidence="7">
        <text>L-aspartate + L-glutamine + ATP + H2O = L-asparagine + L-glutamate + AMP + diphosphate + H(+)</text>
        <dbReference type="Rhea" id="RHEA:12228"/>
        <dbReference type="ChEBI" id="CHEBI:15377"/>
        <dbReference type="ChEBI" id="CHEBI:15378"/>
        <dbReference type="ChEBI" id="CHEBI:29985"/>
        <dbReference type="ChEBI" id="CHEBI:29991"/>
        <dbReference type="ChEBI" id="CHEBI:30616"/>
        <dbReference type="ChEBI" id="CHEBI:33019"/>
        <dbReference type="ChEBI" id="CHEBI:58048"/>
        <dbReference type="ChEBI" id="CHEBI:58359"/>
        <dbReference type="ChEBI" id="CHEBI:456215"/>
        <dbReference type="EC" id="6.3.5.4"/>
    </reaction>
</comment>
<evidence type="ECO:0000256" key="5">
    <source>
        <dbReference type="ARBA" id="ARBA00022840"/>
    </source>
</evidence>
<evidence type="ECO:0000256" key="4">
    <source>
        <dbReference type="ARBA" id="ARBA00022741"/>
    </source>
</evidence>
<comment type="pathway">
    <text evidence="1">Amino-acid biosynthesis; L-asparagine biosynthesis; L-asparagine from L-aspartate (L-Gln route): step 1/1.</text>
</comment>
<dbReference type="PANTHER" id="PTHR43284">
    <property type="entry name" value="ASPARAGINE SYNTHETASE (GLUTAMINE-HYDROLYZING)"/>
    <property type="match status" value="1"/>
</dbReference>
<dbReference type="NCBIfam" id="TIGR01536">
    <property type="entry name" value="asn_synth_AEB"/>
    <property type="match status" value="1"/>
</dbReference>
<evidence type="ECO:0000259" key="11">
    <source>
        <dbReference type="PROSITE" id="PS51278"/>
    </source>
</evidence>
<comment type="similarity">
    <text evidence="2">Belongs to the asparagine synthetase family.</text>
</comment>
<dbReference type="InterPro" id="IPR029055">
    <property type="entry name" value="Ntn_hydrolases_N"/>
</dbReference>
<keyword evidence="4 9" id="KW-0547">Nucleotide-binding</keyword>
<dbReference type="InterPro" id="IPR001962">
    <property type="entry name" value="Asn_synthase"/>
</dbReference>
<dbReference type="SUPFAM" id="SSF52402">
    <property type="entry name" value="Adenine nucleotide alpha hydrolases-like"/>
    <property type="match status" value="1"/>
</dbReference>
<dbReference type="SUPFAM" id="SSF56235">
    <property type="entry name" value="N-terminal nucleophile aminohydrolases (Ntn hydrolases)"/>
    <property type="match status" value="1"/>
</dbReference>
<dbReference type="InterPro" id="IPR014729">
    <property type="entry name" value="Rossmann-like_a/b/a_fold"/>
</dbReference>
<evidence type="ECO:0000256" key="3">
    <source>
        <dbReference type="ARBA" id="ARBA00012737"/>
    </source>
</evidence>
<comment type="caution">
    <text evidence="12">The sequence shown here is derived from an EMBL/GenBank/DDBJ whole genome shotgun (WGS) entry which is preliminary data.</text>
</comment>
<dbReference type="GO" id="GO:0006529">
    <property type="term" value="P:asparagine biosynthetic process"/>
    <property type="evidence" value="ECO:0007669"/>
    <property type="project" value="UniProtKB-KW"/>
</dbReference>
<dbReference type="EC" id="6.3.5.4" evidence="3"/>
<keyword evidence="6 8" id="KW-0315">Glutamine amidotransferase</keyword>
<organism evidence="12 13">
    <name type="scientific">Candidatus Paracaedimonas acanthamoebae</name>
    <dbReference type="NCBI Taxonomy" id="244581"/>
    <lineage>
        <taxon>Bacteria</taxon>
        <taxon>Pseudomonadati</taxon>
        <taxon>Pseudomonadota</taxon>
        <taxon>Alphaproteobacteria</taxon>
        <taxon>Holosporales</taxon>
        <taxon>Caedimonadaceae</taxon>
        <taxon>Candidatus Paracaedimonas</taxon>
    </lineage>
</organism>
<dbReference type="EMBL" id="JAFKGL010000014">
    <property type="protein sequence ID" value="MBN9412883.1"/>
    <property type="molecule type" value="Genomic_DNA"/>
</dbReference>
<dbReference type="Gene3D" id="3.60.20.10">
    <property type="entry name" value="Glutamine Phosphoribosylpyrophosphate, subunit 1, domain 1"/>
    <property type="match status" value="1"/>
</dbReference>
<evidence type="ECO:0000256" key="9">
    <source>
        <dbReference type="PIRSR" id="PIRSR001589-2"/>
    </source>
</evidence>
<dbReference type="InterPro" id="IPR017932">
    <property type="entry name" value="GATase_2_dom"/>
</dbReference>
<evidence type="ECO:0000256" key="8">
    <source>
        <dbReference type="PIRSR" id="PIRSR001589-1"/>
    </source>
</evidence>
<proteinExistence type="inferred from homology"/>
<dbReference type="PIRSF" id="PIRSF001589">
    <property type="entry name" value="Asn_synthetase_glu-h"/>
    <property type="match status" value="1"/>
</dbReference>
<dbReference type="GO" id="GO:0004066">
    <property type="term" value="F:asparagine synthase (glutamine-hydrolyzing) activity"/>
    <property type="evidence" value="ECO:0007669"/>
    <property type="project" value="UniProtKB-EC"/>
</dbReference>
<dbReference type="CDD" id="cd00712">
    <property type="entry name" value="AsnB"/>
    <property type="match status" value="1"/>
</dbReference>
<accession>A0A8J7PLW1</accession>
<feature type="binding site" evidence="9">
    <location>
        <position position="303"/>
    </location>
    <ligand>
        <name>ATP</name>
        <dbReference type="ChEBI" id="CHEBI:30616"/>
    </ligand>
</feature>
<dbReference type="Pfam" id="PF00733">
    <property type="entry name" value="Asn_synthase"/>
    <property type="match status" value="1"/>
</dbReference>
<feature type="binding site" evidence="9">
    <location>
        <begin position="376"/>
        <end position="377"/>
    </location>
    <ligand>
        <name>ATP</name>
        <dbReference type="ChEBI" id="CHEBI:30616"/>
    </ligand>
</feature>
<protein>
    <recommendedName>
        <fullName evidence="3">asparagine synthase (glutamine-hydrolyzing)</fullName>
        <ecNumber evidence="3">6.3.5.4</ecNumber>
    </recommendedName>
</protein>